<evidence type="ECO:0000313" key="8">
    <source>
        <dbReference type="EMBL" id="KAG6419666.1"/>
    </source>
</evidence>
<evidence type="ECO:0000256" key="2">
    <source>
        <dbReference type="ARBA" id="ARBA00010617"/>
    </source>
</evidence>
<keyword evidence="5 7" id="KW-0560">Oxidoreductase</keyword>
<keyword evidence="3" id="KW-0812">Transmembrane</keyword>
<keyword evidence="9" id="KW-1185">Reference proteome</keyword>
<reference evidence="8" key="1">
    <citation type="submission" date="2018-01" db="EMBL/GenBank/DDBJ databases">
        <authorList>
            <person name="Mao J.F."/>
        </authorList>
    </citation>
    <scope>NUCLEOTIDE SEQUENCE</scope>
    <source>
        <strain evidence="8">Huo1</strain>
        <tissue evidence="8">Leaf</tissue>
    </source>
</reference>
<dbReference type="Proteomes" id="UP000298416">
    <property type="component" value="Unassembled WGS sequence"/>
</dbReference>
<gene>
    <name evidence="8" type="ORF">SASPL_116175</name>
</gene>
<dbReference type="PROSITE" id="PS00086">
    <property type="entry name" value="CYTOCHROME_P450"/>
    <property type="match status" value="1"/>
</dbReference>
<dbReference type="GO" id="GO:0004497">
    <property type="term" value="F:monooxygenase activity"/>
    <property type="evidence" value="ECO:0007669"/>
    <property type="project" value="UniProtKB-KW"/>
</dbReference>
<keyword evidence="7" id="KW-0408">Iron</keyword>
<dbReference type="OrthoDB" id="1470350at2759"/>
<keyword evidence="7" id="KW-0503">Monooxygenase</keyword>
<evidence type="ECO:0000256" key="7">
    <source>
        <dbReference type="RuleBase" id="RU000461"/>
    </source>
</evidence>
<evidence type="ECO:0000256" key="6">
    <source>
        <dbReference type="ARBA" id="ARBA00023136"/>
    </source>
</evidence>
<dbReference type="InterPro" id="IPR017972">
    <property type="entry name" value="Cyt_P450_CS"/>
</dbReference>
<dbReference type="AlphaFoldDB" id="A0A8X8ZX01"/>
<evidence type="ECO:0000256" key="5">
    <source>
        <dbReference type="ARBA" id="ARBA00023002"/>
    </source>
</evidence>
<dbReference type="PANTHER" id="PTHR47956">
    <property type="entry name" value="CYTOCHROME P450 71B11-RELATED"/>
    <property type="match status" value="1"/>
</dbReference>
<reference evidence="8" key="2">
    <citation type="submission" date="2020-08" db="EMBL/GenBank/DDBJ databases">
        <title>Plant Genome Project.</title>
        <authorList>
            <person name="Zhang R.-G."/>
        </authorList>
    </citation>
    <scope>NUCLEOTIDE SEQUENCE</scope>
    <source>
        <strain evidence="8">Huo1</strain>
        <tissue evidence="8">Leaf</tissue>
    </source>
</reference>
<name>A0A8X8ZX01_SALSN</name>
<dbReference type="InterPro" id="IPR050193">
    <property type="entry name" value="Cytochrome_P450_71"/>
</dbReference>
<comment type="similarity">
    <text evidence="2 7">Belongs to the cytochrome P450 family.</text>
</comment>
<dbReference type="EMBL" id="PNBA02000006">
    <property type="protein sequence ID" value="KAG6419666.1"/>
    <property type="molecule type" value="Genomic_DNA"/>
</dbReference>
<keyword evidence="6" id="KW-0472">Membrane</keyword>
<dbReference type="GO" id="GO:0016020">
    <property type="term" value="C:membrane"/>
    <property type="evidence" value="ECO:0007669"/>
    <property type="project" value="UniProtKB-SubCell"/>
</dbReference>
<dbReference type="GO" id="GO:0005506">
    <property type="term" value="F:iron ion binding"/>
    <property type="evidence" value="ECO:0007669"/>
    <property type="project" value="InterPro"/>
</dbReference>
<dbReference type="Pfam" id="PF00067">
    <property type="entry name" value="p450"/>
    <property type="match status" value="1"/>
</dbReference>
<evidence type="ECO:0000256" key="4">
    <source>
        <dbReference type="ARBA" id="ARBA00022989"/>
    </source>
</evidence>
<keyword evidence="7" id="KW-0349">Heme</keyword>
<comment type="caution">
    <text evidence="8">The sequence shown here is derived from an EMBL/GenBank/DDBJ whole genome shotgun (WGS) entry which is preliminary data.</text>
</comment>
<dbReference type="GO" id="GO:0020037">
    <property type="term" value="F:heme binding"/>
    <property type="evidence" value="ECO:0007669"/>
    <property type="project" value="InterPro"/>
</dbReference>
<evidence type="ECO:0000313" key="9">
    <source>
        <dbReference type="Proteomes" id="UP000298416"/>
    </source>
</evidence>
<organism evidence="8">
    <name type="scientific">Salvia splendens</name>
    <name type="common">Scarlet sage</name>
    <dbReference type="NCBI Taxonomy" id="180675"/>
    <lineage>
        <taxon>Eukaryota</taxon>
        <taxon>Viridiplantae</taxon>
        <taxon>Streptophyta</taxon>
        <taxon>Embryophyta</taxon>
        <taxon>Tracheophyta</taxon>
        <taxon>Spermatophyta</taxon>
        <taxon>Magnoliopsida</taxon>
        <taxon>eudicotyledons</taxon>
        <taxon>Gunneridae</taxon>
        <taxon>Pentapetalae</taxon>
        <taxon>asterids</taxon>
        <taxon>lamiids</taxon>
        <taxon>Lamiales</taxon>
        <taxon>Lamiaceae</taxon>
        <taxon>Nepetoideae</taxon>
        <taxon>Mentheae</taxon>
        <taxon>Salviinae</taxon>
        <taxon>Salvia</taxon>
        <taxon>Salvia subgen. Calosphace</taxon>
        <taxon>core Calosphace</taxon>
    </lineage>
</organism>
<sequence>MSELLQNPRVMEKQQFEVRGITKQDQEIRDGDIEKMYYLKAVIKEAMRCHPPFPLLGPRIVREDVRVKGYDVAAGTMVMINGWAIGRDPASWDEPDKFIPERFLNSSIDLRGQDFELIPFGEGRRGCPGITFSIVAIEIVIANLVHEV</sequence>
<evidence type="ECO:0000256" key="3">
    <source>
        <dbReference type="ARBA" id="ARBA00022692"/>
    </source>
</evidence>
<protein>
    <submittedName>
        <fullName evidence="8">Uncharacterized protein</fullName>
    </submittedName>
</protein>
<dbReference type="GO" id="GO:0016705">
    <property type="term" value="F:oxidoreductase activity, acting on paired donors, with incorporation or reduction of molecular oxygen"/>
    <property type="evidence" value="ECO:0007669"/>
    <property type="project" value="InterPro"/>
</dbReference>
<keyword evidence="7" id="KW-0479">Metal-binding</keyword>
<accession>A0A8X8ZX01</accession>
<keyword evidence="4" id="KW-1133">Transmembrane helix</keyword>
<evidence type="ECO:0000256" key="1">
    <source>
        <dbReference type="ARBA" id="ARBA00004167"/>
    </source>
</evidence>
<dbReference type="InterPro" id="IPR001128">
    <property type="entry name" value="Cyt_P450"/>
</dbReference>
<proteinExistence type="inferred from homology"/>
<comment type="subcellular location">
    <subcellularLocation>
        <location evidence="1">Membrane</location>
        <topology evidence="1">Single-pass membrane protein</topology>
    </subcellularLocation>
</comment>
<dbReference type="PANTHER" id="PTHR47956:SF62">
    <property type="entry name" value="CYTOCHROME P450 71A8-LIKE"/>
    <property type="match status" value="1"/>
</dbReference>